<name>Q13GM7_PARXL</name>
<organism evidence="1 2">
    <name type="scientific">Paraburkholderia xenovorans (strain LB400)</name>
    <dbReference type="NCBI Taxonomy" id="266265"/>
    <lineage>
        <taxon>Bacteria</taxon>
        <taxon>Pseudomonadati</taxon>
        <taxon>Pseudomonadota</taxon>
        <taxon>Betaproteobacteria</taxon>
        <taxon>Burkholderiales</taxon>
        <taxon>Burkholderiaceae</taxon>
        <taxon>Paraburkholderia</taxon>
    </lineage>
</organism>
<sequence>MGQAGGELRLNIFGATGSLCRDRLSRITAFVAGSGTVGVYQPLYPRLAGGKAARANLFGHSCGPCTPCGNASAIASRAMSG</sequence>
<reference evidence="1 2" key="1">
    <citation type="journal article" date="2006" name="Proc. Natl. Acad. Sci. U.S.A.">
        <title>Burkholderia xenovorans LB400 harbors a multi-replicon, 9.73-Mbp genome shaped for versatility.</title>
        <authorList>
            <person name="Chain P.S."/>
            <person name="Denef V.J."/>
            <person name="Konstantinidis K.T."/>
            <person name="Vergez L.M."/>
            <person name="Agullo L."/>
            <person name="Reyes V.L."/>
            <person name="Hauser L."/>
            <person name="Cordova M."/>
            <person name="Gomez L."/>
            <person name="Gonzalez M."/>
            <person name="Land M."/>
            <person name="Lao V."/>
            <person name="Larimer F."/>
            <person name="LiPuma J.J."/>
            <person name="Mahenthiralingam E."/>
            <person name="Malfatti S.A."/>
            <person name="Marx C.J."/>
            <person name="Parnell J.J."/>
            <person name="Ramette A."/>
            <person name="Richardson P."/>
            <person name="Seeger M."/>
            <person name="Smith D."/>
            <person name="Spilker T."/>
            <person name="Sul W.J."/>
            <person name="Tsoi T.V."/>
            <person name="Ulrich L.E."/>
            <person name="Zhulin I.B."/>
            <person name="Tiedje J.M."/>
        </authorList>
    </citation>
    <scope>NUCLEOTIDE SEQUENCE [LARGE SCALE GENOMIC DNA]</scope>
    <source>
        <strain evidence="1 2">LB400</strain>
    </source>
</reference>
<dbReference type="AlphaFoldDB" id="Q13GM7"/>
<protein>
    <submittedName>
        <fullName evidence="1">Uncharacterized protein</fullName>
    </submittedName>
</protein>
<dbReference type="KEGG" id="bxe:Bxe_C0887"/>
<keyword evidence="2" id="KW-1185">Reference proteome</keyword>
<evidence type="ECO:0000313" key="2">
    <source>
        <dbReference type="Proteomes" id="UP000001817"/>
    </source>
</evidence>
<gene>
    <name evidence="1" type="ORF">Bxe_C0887</name>
</gene>
<dbReference type="Proteomes" id="UP000001817">
    <property type="component" value="Chromosome 3"/>
</dbReference>
<accession>Q13GM7</accession>
<dbReference type="EMBL" id="CP000272">
    <property type="protein sequence ID" value="ABE36762.1"/>
    <property type="molecule type" value="Genomic_DNA"/>
</dbReference>
<evidence type="ECO:0000313" key="1">
    <source>
        <dbReference type="EMBL" id="ABE36762.1"/>
    </source>
</evidence>
<proteinExistence type="predicted"/>